<dbReference type="PANTHER" id="PTHR24201:SF15">
    <property type="entry name" value="ANKYRIN REPEAT DOMAIN-CONTAINING PROTEIN 66"/>
    <property type="match status" value="1"/>
</dbReference>
<dbReference type="SMART" id="SM00248">
    <property type="entry name" value="ANK"/>
    <property type="match status" value="3"/>
</dbReference>
<reference evidence="6" key="1">
    <citation type="submission" date="2021-12" db="EMBL/GenBank/DDBJ databases">
        <authorList>
            <person name="King R."/>
        </authorList>
    </citation>
    <scope>NUCLEOTIDE SEQUENCE</scope>
</reference>
<dbReference type="PANTHER" id="PTHR24201">
    <property type="entry name" value="ANK_REP_REGION DOMAIN-CONTAINING PROTEIN"/>
    <property type="match status" value="1"/>
</dbReference>
<dbReference type="SUPFAM" id="SSF48403">
    <property type="entry name" value="Ankyrin repeat"/>
    <property type="match status" value="1"/>
</dbReference>
<keyword evidence="2 3" id="KW-0040">ANK repeat</keyword>
<dbReference type="SUPFAM" id="SSF47769">
    <property type="entry name" value="SAM/Pointed domain"/>
    <property type="match status" value="1"/>
</dbReference>
<dbReference type="AlphaFoldDB" id="A0A9N9QYU1"/>
<dbReference type="InterPro" id="IPR001660">
    <property type="entry name" value="SAM"/>
</dbReference>
<dbReference type="OrthoDB" id="76949at2759"/>
<sequence>MSYPIAKIKTRELDDRVSRAAKDGLLEVLREATRKECNNKDESGMTPTLWAAFEGHIEALRLLCGRGGEPDKADFFGNTALHLAAARGHKECVTFLINFGANVYAMDVDGHTAQELAAINGRDDILRYLDQTTAKLENNDKKKTKSLKEKAKKDYEKSTKQYHKRQSKADLMAEKEFKKLAKEWEQGYNEEISTMPHRPSNVLFALKQKMTRSSSQGNLLTDDQPRPTYSALVGTVNSGVRGRGAVYKKALASKLKSGTVGRAGPTDDFKVGEVEATGRRSVTSLSGVRRDSEVMYVGTFGAGPQQRAAVADVFAETQDTRNKPALTRSASQPDFTAAAAGEDSGIGQEVLLQEPASIFDRPGFGSVAFRRSITATLSGLPVVAAGEDLSIGSAGSLAARHAYQPAEWNSVHSESSTITSDEEAETEETGFSSLERFLTAWGLGQYVQKFKDEQIDLDALMLLTESDMKTLGLPLGPYRKLVTAVQERKQALSHPGPIIDTAI</sequence>
<name>A0A9N9QYU1_9NEOP</name>
<dbReference type="PROSITE" id="PS50088">
    <property type="entry name" value="ANK_REPEAT"/>
    <property type="match status" value="2"/>
</dbReference>
<evidence type="ECO:0000256" key="1">
    <source>
        <dbReference type="ARBA" id="ARBA00022737"/>
    </source>
</evidence>
<dbReference type="PROSITE" id="PS50297">
    <property type="entry name" value="ANK_REP_REGION"/>
    <property type="match status" value="1"/>
</dbReference>
<feature type="repeat" description="ANK" evidence="3">
    <location>
        <begin position="43"/>
        <end position="75"/>
    </location>
</feature>
<feature type="domain" description="SAM" evidence="5">
    <location>
        <begin position="429"/>
        <end position="482"/>
    </location>
</feature>
<accession>A0A9N9QYU1</accession>
<evidence type="ECO:0000256" key="4">
    <source>
        <dbReference type="SAM" id="MobiDB-lite"/>
    </source>
</evidence>
<dbReference type="InterPro" id="IPR050776">
    <property type="entry name" value="Ank_Repeat/CDKN_Inhibitor"/>
</dbReference>
<dbReference type="SMART" id="SM00454">
    <property type="entry name" value="SAM"/>
    <property type="match status" value="1"/>
</dbReference>
<keyword evidence="1" id="KW-0677">Repeat</keyword>
<dbReference type="Proteomes" id="UP001153714">
    <property type="component" value="Chromosome 15"/>
</dbReference>
<proteinExistence type="predicted"/>
<reference evidence="6" key="2">
    <citation type="submission" date="2022-10" db="EMBL/GenBank/DDBJ databases">
        <authorList>
            <consortium name="ENA_rothamsted_submissions"/>
            <consortium name="culmorum"/>
            <person name="King R."/>
        </authorList>
    </citation>
    <scope>NUCLEOTIDE SEQUENCE</scope>
</reference>
<feature type="region of interest" description="Disordered" evidence="4">
    <location>
        <begin position="319"/>
        <end position="340"/>
    </location>
</feature>
<dbReference type="EMBL" id="OU893346">
    <property type="protein sequence ID" value="CAG9786299.1"/>
    <property type="molecule type" value="Genomic_DNA"/>
</dbReference>
<dbReference type="InterPro" id="IPR036770">
    <property type="entry name" value="Ankyrin_rpt-contain_sf"/>
</dbReference>
<evidence type="ECO:0000259" key="5">
    <source>
        <dbReference type="PROSITE" id="PS50105"/>
    </source>
</evidence>
<dbReference type="PROSITE" id="PS50105">
    <property type="entry name" value="SAM_DOMAIN"/>
    <property type="match status" value="1"/>
</dbReference>
<protein>
    <recommendedName>
        <fullName evidence="5">SAM domain-containing protein</fullName>
    </recommendedName>
</protein>
<dbReference type="Pfam" id="PF00536">
    <property type="entry name" value="SAM_1"/>
    <property type="match status" value="1"/>
</dbReference>
<dbReference type="InterPro" id="IPR013761">
    <property type="entry name" value="SAM/pointed_sf"/>
</dbReference>
<evidence type="ECO:0000313" key="6">
    <source>
        <dbReference type="EMBL" id="CAG9786299.1"/>
    </source>
</evidence>
<dbReference type="Pfam" id="PF12796">
    <property type="entry name" value="Ank_2"/>
    <property type="match status" value="1"/>
</dbReference>
<keyword evidence="7" id="KW-1185">Reference proteome</keyword>
<evidence type="ECO:0000256" key="3">
    <source>
        <dbReference type="PROSITE-ProRule" id="PRU00023"/>
    </source>
</evidence>
<dbReference type="Gene3D" id="1.25.40.20">
    <property type="entry name" value="Ankyrin repeat-containing domain"/>
    <property type="match status" value="1"/>
</dbReference>
<dbReference type="Gene3D" id="1.10.150.50">
    <property type="entry name" value="Transcription Factor, Ets-1"/>
    <property type="match status" value="1"/>
</dbReference>
<evidence type="ECO:0000313" key="7">
    <source>
        <dbReference type="Proteomes" id="UP001153714"/>
    </source>
</evidence>
<feature type="repeat" description="ANK" evidence="3">
    <location>
        <begin position="76"/>
        <end position="108"/>
    </location>
</feature>
<evidence type="ECO:0000256" key="2">
    <source>
        <dbReference type="ARBA" id="ARBA00023043"/>
    </source>
</evidence>
<gene>
    <name evidence="6" type="ORF">DIATSA_LOCUS4263</name>
</gene>
<dbReference type="InterPro" id="IPR002110">
    <property type="entry name" value="Ankyrin_rpt"/>
</dbReference>
<organism evidence="6 7">
    <name type="scientific">Diatraea saccharalis</name>
    <name type="common">sugarcane borer</name>
    <dbReference type="NCBI Taxonomy" id="40085"/>
    <lineage>
        <taxon>Eukaryota</taxon>
        <taxon>Metazoa</taxon>
        <taxon>Ecdysozoa</taxon>
        <taxon>Arthropoda</taxon>
        <taxon>Hexapoda</taxon>
        <taxon>Insecta</taxon>
        <taxon>Pterygota</taxon>
        <taxon>Neoptera</taxon>
        <taxon>Endopterygota</taxon>
        <taxon>Lepidoptera</taxon>
        <taxon>Glossata</taxon>
        <taxon>Ditrysia</taxon>
        <taxon>Pyraloidea</taxon>
        <taxon>Crambidae</taxon>
        <taxon>Crambinae</taxon>
        <taxon>Diatraea</taxon>
    </lineage>
</organism>
<dbReference type="CDD" id="cd09517">
    <property type="entry name" value="SAM_USH1G_HARP"/>
    <property type="match status" value="1"/>
</dbReference>